<organism evidence="1 2">
    <name type="scientific">Lacihabitans soyangensis</name>
    <dbReference type="NCBI Taxonomy" id="869394"/>
    <lineage>
        <taxon>Bacteria</taxon>
        <taxon>Pseudomonadati</taxon>
        <taxon>Bacteroidota</taxon>
        <taxon>Cytophagia</taxon>
        <taxon>Cytophagales</taxon>
        <taxon>Leadbetterellaceae</taxon>
        <taxon>Lacihabitans</taxon>
    </lineage>
</organism>
<evidence type="ECO:0008006" key="3">
    <source>
        <dbReference type="Google" id="ProtNLM"/>
    </source>
</evidence>
<dbReference type="InterPro" id="IPR007485">
    <property type="entry name" value="LPS_assembly_LptE"/>
</dbReference>
<evidence type="ECO:0000313" key="1">
    <source>
        <dbReference type="EMBL" id="MCP9761392.1"/>
    </source>
</evidence>
<reference evidence="1 2" key="1">
    <citation type="submission" date="2018-11" db="EMBL/GenBank/DDBJ databases">
        <title>Novel bacteria species description.</title>
        <authorList>
            <person name="Han J.-H."/>
        </authorList>
    </citation>
    <scope>NUCLEOTIDE SEQUENCE [LARGE SCALE GENOMIC DNA]</scope>
    <source>
        <strain evidence="1 2">KCTC23259</strain>
    </source>
</reference>
<name>A0AAE3KQR6_9BACT</name>
<protein>
    <recommendedName>
        <fullName evidence="3">LptE family protein</fullName>
    </recommendedName>
</protein>
<dbReference type="Proteomes" id="UP001204144">
    <property type="component" value="Unassembled WGS sequence"/>
</dbReference>
<evidence type="ECO:0000313" key="2">
    <source>
        <dbReference type="Proteomes" id="UP001204144"/>
    </source>
</evidence>
<dbReference type="AlphaFoldDB" id="A0AAE3KQR6"/>
<dbReference type="GO" id="GO:0043165">
    <property type="term" value="P:Gram-negative-bacterium-type cell outer membrane assembly"/>
    <property type="evidence" value="ECO:0007669"/>
    <property type="project" value="InterPro"/>
</dbReference>
<proteinExistence type="predicted"/>
<keyword evidence="2" id="KW-1185">Reference proteome</keyword>
<dbReference type="PROSITE" id="PS51257">
    <property type="entry name" value="PROKAR_LIPOPROTEIN"/>
    <property type="match status" value="1"/>
</dbReference>
<accession>A0AAE3KQR6</accession>
<dbReference type="GO" id="GO:0019867">
    <property type="term" value="C:outer membrane"/>
    <property type="evidence" value="ECO:0007669"/>
    <property type="project" value="InterPro"/>
</dbReference>
<dbReference type="Pfam" id="PF04390">
    <property type="entry name" value="LptE"/>
    <property type="match status" value="1"/>
</dbReference>
<comment type="caution">
    <text evidence="1">The sequence shown here is derived from an EMBL/GenBank/DDBJ whole genome shotgun (WGS) entry which is preliminary data.</text>
</comment>
<dbReference type="EMBL" id="RJUF01000001">
    <property type="protein sequence ID" value="MCP9761392.1"/>
    <property type="molecule type" value="Genomic_DNA"/>
</dbReference>
<gene>
    <name evidence="1" type="ORF">EGI31_00385</name>
</gene>
<sequence>MTSKMKINGFAKMLSALFTVVFITGCKIYSFTGTTLSPDLKTFSIQNFQMAAAGGPQNMSLTFNEKLKEYYQRNTNLKFKNTDGDIHLEGSIISYELTPVSATAGDRAAMNRLTITVEVKFVNKTSEQESFEKEFSFYQDFPQEQSLTQAEPVLVPKILDQLVLNIFNSTAASW</sequence>